<evidence type="ECO:0000256" key="2">
    <source>
        <dbReference type="ARBA" id="ARBA00022692"/>
    </source>
</evidence>
<evidence type="ECO:0000259" key="6">
    <source>
        <dbReference type="Pfam" id="PF01957"/>
    </source>
</evidence>
<evidence type="ECO:0000256" key="1">
    <source>
        <dbReference type="ARBA" id="ARBA00004141"/>
    </source>
</evidence>
<feature type="domain" description="NfeD-like C-terminal" evidence="6">
    <location>
        <begin position="85"/>
        <end position="143"/>
    </location>
</feature>
<dbReference type="SUPFAM" id="SSF141322">
    <property type="entry name" value="NfeD domain-like"/>
    <property type="match status" value="1"/>
</dbReference>
<dbReference type="InterPro" id="IPR002810">
    <property type="entry name" value="NfeD-like_C"/>
</dbReference>
<accession>A0ABT4AAE2</accession>
<dbReference type="PANTHER" id="PTHR33507:SF3">
    <property type="entry name" value="INNER MEMBRANE PROTEIN YBBJ"/>
    <property type="match status" value="1"/>
</dbReference>
<sequence>MDIHGWQLWILAAIIGGALEMALPGFVVLWFAVGALVAALAAAIGLGINVQLTIFMLVSVALFAGSRTIFKKAFMRNASNMKTGVEAMVGQEALVTEALVDGHGGTVRINGELWSARSLGGGVAPGELVIVEQVEGLKLWVRRPAASLEVLPKQKKEGR</sequence>
<protein>
    <submittedName>
        <fullName evidence="7">NfeD family protein</fullName>
    </submittedName>
</protein>
<organism evidence="7 8">
    <name type="scientific">Archangium lansingense</name>
    <dbReference type="NCBI Taxonomy" id="2995310"/>
    <lineage>
        <taxon>Bacteria</taxon>
        <taxon>Pseudomonadati</taxon>
        <taxon>Myxococcota</taxon>
        <taxon>Myxococcia</taxon>
        <taxon>Myxococcales</taxon>
        <taxon>Cystobacterineae</taxon>
        <taxon>Archangiaceae</taxon>
        <taxon>Archangium</taxon>
    </lineage>
</organism>
<reference evidence="7 8" key="1">
    <citation type="submission" date="2022-11" db="EMBL/GenBank/DDBJ databases">
        <title>Minimal conservation of predation-associated metabolite biosynthetic gene clusters underscores biosynthetic potential of Myxococcota including descriptions for ten novel species: Archangium lansinium sp. nov., Myxococcus landrumus sp. nov., Nannocystis bai.</title>
        <authorList>
            <person name="Ahearne A."/>
            <person name="Stevens C."/>
            <person name="Phillips K."/>
        </authorList>
    </citation>
    <scope>NUCLEOTIDE SEQUENCE [LARGE SCALE GENOMIC DNA]</scope>
    <source>
        <strain evidence="7 8">MIWBW</strain>
    </source>
</reference>
<evidence type="ECO:0000313" key="8">
    <source>
        <dbReference type="Proteomes" id="UP001207654"/>
    </source>
</evidence>
<feature type="transmembrane region" description="Helical" evidence="5">
    <location>
        <begin position="52"/>
        <end position="70"/>
    </location>
</feature>
<comment type="subcellular location">
    <subcellularLocation>
        <location evidence="1">Membrane</location>
        <topology evidence="1">Multi-pass membrane protein</topology>
    </subcellularLocation>
</comment>
<dbReference type="InterPro" id="IPR012340">
    <property type="entry name" value="NA-bd_OB-fold"/>
</dbReference>
<keyword evidence="8" id="KW-1185">Reference proteome</keyword>
<dbReference type="PANTHER" id="PTHR33507">
    <property type="entry name" value="INNER MEMBRANE PROTEIN YBBJ"/>
    <property type="match status" value="1"/>
</dbReference>
<feature type="transmembrane region" description="Helical" evidence="5">
    <location>
        <begin position="6"/>
        <end position="23"/>
    </location>
</feature>
<keyword evidence="2 5" id="KW-0812">Transmembrane</keyword>
<dbReference type="InterPro" id="IPR052165">
    <property type="entry name" value="Membrane_assoc_protease"/>
</dbReference>
<dbReference type="Gene3D" id="2.40.50.140">
    <property type="entry name" value="Nucleic acid-binding proteins"/>
    <property type="match status" value="1"/>
</dbReference>
<gene>
    <name evidence="7" type="ORF">OV287_25950</name>
</gene>
<dbReference type="EMBL" id="JAPNKA010000001">
    <property type="protein sequence ID" value="MCY1077919.1"/>
    <property type="molecule type" value="Genomic_DNA"/>
</dbReference>
<keyword evidence="4 5" id="KW-0472">Membrane</keyword>
<evidence type="ECO:0000256" key="3">
    <source>
        <dbReference type="ARBA" id="ARBA00022989"/>
    </source>
</evidence>
<dbReference type="Pfam" id="PF01957">
    <property type="entry name" value="NfeD"/>
    <property type="match status" value="1"/>
</dbReference>
<keyword evidence="3 5" id="KW-1133">Transmembrane helix</keyword>
<evidence type="ECO:0000256" key="4">
    <source>
        <dbReference type="ARBA" id="ARBA00023136"/>
    </source>
</evidence>
<name>A0ABT4AAE2_9BACT</name>
<evidence type="ECO:0000313" key="7">
    <source>
        <dbReference type="EMBL" id="MCY1077919.1"/>
    </source>
</evidence>
<dbReference type="RefSeq" id="WP_267536724.1">
    <property type="nucleotide sequence ID" value="NZ_JAPNKA010000001.1"/>
</dbReference>
<comment type="caution">
    <text evidence="7">The sequence shown here is derived from an EMBL/GenBank/DDBJ whole genome shotgun (WGS) entry which is preliminary data.</text>
</comment>
<proteinExistence type="predicted"/>
<dbReference type="Proteomes" id="UP001207654">
    <property type="component" value="Unassembled WGS sequence"/>
</dbReference>
<evidence type="ECO:0000256" key="5">
    <source>
        <dbReference type="SAM" id="Phobius"/>
    </source>
</evidence>